<dbReference type="PANTHER" id="PTHR42760:SF115">
    <property type="entry name" value="3-OXOACYL-[ACYL-CARRIER-PROTEIN] REDUCTASE FABG"/>
    <property type="match status" value="1"/>
</dbReference>
<sequence length="272" mass="28979">MNQLFNIENKVIAVTGATGILAGGLARYLLEQGAKVAILSLFPEEVEEAVKEAKTISEHVTGFACDVTNSEQVQAAHDHVIATFGTIDVLINGAGGNMAGAIAGPDQDLFDALKLDDYAKVMDLNLKGTVIPSLIFGKTIAEKGQGSILNFSSMSSEQSITRVLGYSNAKAGVDNFTRWMATEMAQRYGSGVRVNAVAPGFFVTHQNRALLTNEDGSFTERGQKVINNTPMLRFGEADEVFGAFHYLMSDASSFVTGTVIKVDGGFSCYSGV</sequence>
<keyword evidence="4" id="KW-1185">Reference proteome</keyword>
<reference evidence="3 4" key="1">
    <citation type="submission" date="2020-07" db="EMBL/GenBank/DDBJ databases">
        <title>Roseicoccus Jingziensis gen. nov., sp. nov., isolated from coastal seawater.</title>
        <authorList>
            <person name="Feng X."/>
        </authorList>
    </citation>
    <scope>NUCLEOTIDE SEQUENCE [LARGE SCALE GENOMIC DNA]</scope>
    <source>
        <strain evidence="3 4">N1E253</strain>
    </source>
</reference>
<dbReference type="InterPro" id="IPR036291">
    <property type="entry name" value="NAD(P)-bd_dom_sf"/>
</dbReference>
<comment type="similarity">
    <text evidence="1">Belongs to the short-chain dehydrogenases/reductases (SDR) family.</text>
</comment>
<evidence type="ECO:0000256" key="1">
    <source>
        <dbReference type="ARBA" id="ARBA00006484"/>
    </source>
</evidence>
<dbReference type="AlphaFoldDB" id="A0A851GRL3"/>
<evidence type="ECO:0000313" key="3">
    <source>
        <dbReference type="EMBL" id="NWK56854.1"/>
    </source>
</evidence>
<evidence type="ECO:0000313" key="4">
    <source>
        <dbReference type="Proteomes" id="UP000557872"/>
    </source>
</evidence>
<evidence type="ECO:0000256" key="2">
    <source>
        <dbReference type="ARBA" id="ARBA00023002"/>
    </source>
</evidence>
<dbReference type="FunFam" id="3.40.50.720:FF:000084">
    <property type="entry name" value="Short-chain dehydrogenase reductase"/>
    <property type="match status" value="1"/>
</dbReference>
<proteinExistence type="inferred from homology"/>
<dbReference type="Pfam" id="PF13561">
    <property type="entry name" value="adh_short_C2"/>
    <property type="match status" value="1"/>
</dbReference>
<comment type="caution">
    <text evidence="3">The sequence shown here is derived from an EMBL/GenBank/DDBJ whole genome shotgun (WGS) entry which is preliminary data.</text>
</comment>
<dbReference type="NCBIfam" id="NF006132">
    <property type="entry name" value="PRK08277.1"/>
    <property type="match status" value="1"/>
</dbReference>
<dbReference type="PROSITE" id="PS00061">
    <property type="entry name" value="ADH_SHORT"/>
    <property type="match status" value="1"/>
</dbReference>
<accession>A0A851GRL3</accession>
<dbReference type="InterPro" id="IPR002347">
    <property type="entry name" value="SDR_fam"/>
</dbReference>
<dbReference type="GO" id="GO:0016616">
    <property type="term" value="F:oxidoreductase activity, acting on the CH-OH group of donors, NAD or NADP as acceptor"/>
    <property type="evidence" value="ECO:0007669"/>
    <property type="project" value="TreeGrafter"/>
</dbReference>
<dbReference type="Proteomes" id="UP000557872">
    <property type="component" value="Unassembled WGS sequence"/>
</dbReference>
<dbReference type="PANTHER" id="PTHR42760">
    <property type="entry name" value="SHORT-CHAIN DEHYDROGENASES/REDUCTASES FAMILY MEMBER"/>
    <property type="match status" value="1"/>
</dbReference>
<dbReference type="EMBL" id="JACBAZ010000006">
    <property type="protein sequence ID" value="NWK56854.1"/>
    <property type="molecule type" value="Genomic_DNA"/>
</dbReference>
<dbReference type="RefSeq" id="WP_178933685.1">
    <property type="nucleotide sequence ID" value="NZ_JACBAZ010000006.1"/>
</dbReference>
<dbReference type="PRINTS" id="PR00081">
    <property type="entry name" value="GDHRDH"/>
</dbReference>
<dbReference type="InterPro" id="IPR020904">
    <property type="entry name" value="Sc_DH/Rdtase_CS"/>
</dbReference>
<protein>
    <submittedName>
        <fullName evidence="3">SDR family oxidoreductase</fullName>
    </submittedName>
</protein>
<gene>
    <name evidence="3" type="ORF">HW115_14620</name>
</gene>
<dbReference type="Gene3D" id="3.40.50.720">
    <property type="entry name" value="NAD(P)-binding Rossmann-like Domain"/>
    <property type="match status" value="1"/>
</dbReference>
<dbReference type="SUPFAM" id="SSF51735">
    <property type="entry name" value="NAD(P)-binding Rossmann-fold domains"/>
    <property type="match status" value="1"/>
</dbReference>
<keyword evidence="2" id="KW-0560">Oxidoreductase</keyword>
<organism evidence="3 4">
    <name type="scientific">Oceaniferula marina</name>
    <dbReference type="NCBI Taxonomy" id="2748318"/>
    <lineage>
        <taxon>Bacteria</taxon>
        <taxon>Pseudomonadati</taxon>
        <taxon>Verrucomicrobiota</taxon>
        <taxon>Verrucomicrobiia</taxon>
        <taxon>Verrucomicrobiales</taxon>
        <taxon>Verrucomicrobiaceae</taxon>
        <taxon>Oceaniferula</taxon>
    </lineage>
</organism>
<dbReference type="PRINTS" id="PR00080">
    <property type="entry name" value="SDRFAMILY"/>
</dbReference>
<name>A0A851GRL3_9BACT</name>